<dbReference type="AlphaFoldDB" id="A0A7W0HRM0"/>
<gene>
    <name evidence="2" type="ORF">HNR30_004434</name>
</gene>
<dbReference type="Gene3D" id="3.40.50.720">
    <property type="entry name" value="NAD(P)-binding Rossmann-like Domain"/>
    <property type="match status" value="1"/>
</dbReference>
<evidence type="ECO:0000259" key="1">
    <source>
        <dbReference type="SMART" id="SM00829"/>
    </source>
</evidence>
<reference evidence="2 3" key="1">
    <citation type="submission" date="2020-07" db="EMBL/GenBank/DDBJ databases">
        <title>Genomic Encyclopedia of Type Strains, Phase IV (KMG-IV): sequencing the most valuable type-strain genomes for metagenomic binning, comparative biology and taxonomic classification.</title>
        <authorList>
            <person name="Goeker M."/>
        </authorList>
    </citation>
    <scope>NUCLEOTIDE SEQUENCE [LARGE SCALE GENOMIC DNA]</scope>
    <source>
        <strain evidence="2 3">DSM 45533</strain>
    </source>
</reference>
<dbReference type="EMBL" id="JACDUR010000004">
    <property type="protein sequence ID" value="MBA2893080.1"/>
    <property type="molecule type" value="Genomic_DNA"/>
</dbReference>
<dbReference type="Pfam" id="PF13602">
    <property type="entry name" value="ADH_zinc_N_2"/>
    <property type="match status" value="1"/>
</dbReference>
<keyword evidence="2" id="KW-0560">Oxidoreductase</keyword>
<evidence type="ECO:0000313" key="3">
    <source>
        <dbReference type="Proteomes" id="UP000530928"/>
    </source>
</evidence>
<dbReference type="PANTHER" id="PTHR44013">
    <property type="entry name" value="ZINC-TYPE ALCOHOL DEHYDROGENASE-LIKE PROTEIN C16A3.02C"/>
    <property type="match status" value="1"/>
</dbReference>
<dbReference type="SUPFAM" id="SSF51735">
    <property type="entry name" value="NAD(P)-binding Rossmann-fold domains"/>
    <property type="match status" value="1"/>
</dbReference>
<evidence type="ECO:0000313" key="2">
    <source>
        <dbReference type="EMBL" id="MBA2893080.1"/>
    </source>
</evidence>
<organism evidence="2 3">
    <name type="scientific">Nonomuraea soli</name>
    <dbReference type="NCBI Taxonomy" id="1032476"/>
    <lineage>
        <taxon>Bacteria</taxon>
        <taxon>Bacillati</taxon>
        <taxon>Actinomycetota</taxon>
        <taxon>Actinomycetes</taxon>
        <taxon>Streptosporangiales</taxon>
        <taxon>Streptosporangiaceae</taxon>
        <taxon>Nonomuraea</taxon>
    </lineage>
</organism>
<dbReference type="Proteomes" id="UP000530928">
    <property type="component" value="Unassembled WGS sequence"/>
</dbReference>
<comment type="caution">
    <text evidence="2">The sequence shown here is derived from an EMBL/GenBank/DDBJ whole genome shotgun (WGS) entry which is preliminary data.</text>
</comment>
<accession>A0A7W0HRM0</accession>
<name>A0A7W0HRM0_9ACTN</name>
<dbReference type="InterPro" id="IPR011032">
    <property type="entry name" value="GroES-like_sf"/>
</dbReference>
<dbReference type="Pfam" id="PF08240">
    <property type="entry name" value="ADH_N"/>
    <property type="match status" value="1"/>
</dbReference>
<dbReference type="InterPro" id="IPR052733">
    <property type="entry name" value="Chloroplast_QOR"/>
</dbReference>
<dbReference type="InterPro" id="IPR036291">
    <property type="entry name" value="NAD(P)-bd_dom_sf"/>
</dbReference>
<dbReference type="SUPFAM" id="SSF50129">
    <property type="entry name" value="GroES-like"/>
    <property type="match status" value="1"/>
</dbReference>
<dbReference type="EC" id="1.6.5.5" evidence="2"/>
<dbReference type="SMART" id="SM00829">
    <property type="entry name" value="PKS_ER"/>
    <property type="match status" value="1"/>
</dbReference>
<proteinExistence type="predicted"/>
<dbReference type="InterPro" id="IPR013154">
    <property type="entry name" value="ADH-like_N"/>
</dbReference>
<dbReference type="CDD" id="cd08267">
    <property type="entry name" value="MDR1"/>
    <property type="match status" value="1"/>
</dbReference>
<dbReference type="PANTHER" id="PTHR44013:SF1">
    <property type="entry name" value="ZINC-TYPE ALCOHOL DEHYDROGENASE-LIKE PROTEIN C16A3.02C"/>
    <property type="match status" value="1"/>
</dbReference>
<dbReference type="Gene3D" id="3.90.180.10">
    <property type="entry name" value="Medium-chain alcohol dehydrogenases, catalytic domain"/>
    <property type="match status" value="1"/>
</dbReference>
<dbReference type="InterPro" id="IPR020843">
    <property type="entry name" value="ER"/>
</dbReference>
<feature type="domain" description="Enoyl reductase (ER)" evidence="1">
    <location>
        <begin position="10"/>
        <end position="311"/>
    </location>
</feature>
<sequence>MKAAVYTRFGPPEVISLHQVPKPRPRDGEVLIKVRATTVTSAECAMRRGRPLWGRVILGFLRPRKRMRRLGTELAGQVEAVGSKVTRFGPGDEVFGFTGFRLGANAEYVCLPQQASLALKPATAGFEEAAASVDGASTALHFLSKAGIRPGHRVLIYGASGSIGSYAVQLAKRLGAHVTAVCGPSNADLVTELGADEVIDYTKQDYSRGGARYDIVFDTLGKSSFARARAVLGRRGRYAVTTGLHNSLLSLVTPRVVTGMSVEKNQALQLIRGLLEAGQLRVVIDRRYPFEHIAEAHRHVETGHKRGNVVVSITQAD</sequence>
<protein>
    <submittedName>
        <fullName evidence="2">NADPH2:quinone reductase</fullName>
        <ecNumber evidence="2">1.6.5.5</ecNumber>
    </submittedName>
</protein>
<keyword evidence="3" id="KW-1185">Reference proteome</keyword>
<dbReference type="GO" id="GO:0003960">
    <property type="term" value="F:quinone reductase (NADPH) activity"/>
    <property type="evidence" value="ECO:0007669"/>
    <property type="project" value="UniProtKB-EC"/>
</dbReference>
<dbReference type="RefSeq" id="WP_181611777.1">
    <property type="nucleotide sequence ID" value="NZ_BAABAM010000003.1"/>
</dbReference>